<dbReference type="EMBL" id="LN853212">
    <property type="protein sequence ID" value="CRY95288.1"/>
    <property type="molecule type" value="Genomic_DNA"/>
</dbReference>
<sequence>MITPIADVTPRSVVASIFLLITGIKKASVYAGFSGYTLP</sequence>
<protein>
    <submittedName>
        <fullName evidence="1">Uncharacterized protein</fullName>
    </submittedName>
</protein>
<reference evidence="1" key="2">
    <citation type="submission" date="2015-07" db="EMBL/GenBank/DDBJ databases">
        <title>Plasmids, circular viruses and viroids from rat gut.</title>
        <authorList>
            <person name="Jorgensen T.J."/>
            <person name="Hansen M.A."/>
            <person name="Xu Z."/>
            <person name="Tabak M.A."/>
            <person name="Sorensen S.J."/>
            <person name="Hansen L.H."/>
        </authorList>
    </citation>
    <scope>NUCLEOTIDE SEQUENCE</scope>
    <source>
        <plasmid evidence="1">pRGRH0581</plasmid>
    </source>
</reference>
<name>A0A0H5Q0B8_9ZZZZ</name>
<reference evidence="1" key="1">
    <citation type="submission" date="2015-06" db="EMBL/GenBank/DDBJ databases">
        <authorList>
            <person name="Joergensen T."/>
        </authorList>
    </citation>
    <scope>NUCLEOTIDE SEQUENCE</scope>
    <source>
        <plasmid evidence="1">pRGRH0581</plasmid>
    </source>
</reference>
<keyword evidence="1" id="KW-0614">Plasmid</keyword>
<dbReference type="AlphaFoldDB" id="A0A0H5Q0B8"/>
<accession>A0A0H5Q0B8</accession>
<evidence type="ECO:0000313" key="1">
    <source>
        <dbReference type="EMBL" id="CRY95288.1"/>
    </source>
</evidence>
<organism evidence="1">
    <name type="scientific">uncultured prokaryote</name>
    <dbReference type="NCBI Taxonomy" id="198431"/>
    <lineage>
        <taxon>unclassified sequences</taxon>
        <taxon>environmental samples</taxon>
    </lineage>
</organism>
<geneLocation type="plasmid" evidence="1">
    <name>pRGRH0581</name>
</geneLocation>
<proteinExistence type="predicted"/>